<evidence type="ECO:0000313" key="2">
    <source>
        <dbReference type="EMBL" id="SGZ20442.1"/>
    </source>
</evidence>
<protein>
    <submittedName>
        <fullName evidence="2">BQ5605_C021g09276 protein</fullName>
    </submittedName>
</protein>
<dbReference type="Pfam" id="PF16787">
    <property type="entry name" value="NDC10_II"/>
    <property type="match status" value="1"/>
</dbReference>
<gene>
    <name evidence="2" type="primary">BQ5605_C021g09276</name>
    <name evidence="2" type="ORF">BQ5605_C021G09276</name>
</gene>
<name>A0A2X0PJW4_9BASI</name>
<keyword evidence="3" id="KW-1185">Reference proteome</keyword>
<dbReference type="GO" id="GO:0003677">
    <property type="term" value="F:DNA binding"/>
    <property type="evidence" value="ECO:0007669"/>
    <property type="project" value="InterPro"/>
</dbReference>
<feature type="domain" description="Ndc10" evidence="1">
    <location>
        <begin position="108"/>
        <end position="187"/>
    </location>
</feature>
<dbReference type="AlphaFoldDB" id="A0A2X0PJW4"/>
<reference evidence="2 3" key="1">
    <citation type="submission" date="2016-11" db="EMBL/GenBank/DDBJ databases">
        <authorList>
            <person name="Jaros S."/>
            <person name="Januszkiewicz K."/>
            <person name="Wedrychowicz H."/>
        </authorList>
    </citation>
    <scope>NUCLEOTIDE SEQUENCE [LARGE SCALE GENOMIC DNA]</scope>
</reference>
<dbReference type="InterPro" id="IPR038279">
    <property type="entry name" value="Ndc10_dom2_sf"/>
</dbReference>
<evidence type="ECO:0000313" key="3">
    <source>
        <dbReference type="Proteomes" id="UP000249464"/>
    </source>
</evidence>
<evidence type="ECO:0000259" key="1">
    <source>
        <dbReference type="Pfam" id="PF16787"/>
    </source>
</evidence>
<proteinExistence type="predicted"/>
<dbReference type="Gene3D" id="1.10.443.20">
    <property type="entry name" value="Centromere DNA-binding protein complex CBF3 subunit, domain 2"/>
    <property type="match status" value="2"/>
</dbReference>
<dbReference type="InterPro" id="IPR031872">
    <property type="entry name" value="NDC10_II"/>
</dbReference>
<accession>A0A2X0PJW4</accession>
<sequence length="243" mass="27499">MRALERPDHPPIKTLYIVADSGKTNKEGRLDYKPVARHFDPCICNVGAVAFYMWFHVRNTGIENGTTSPFSQAHLAETHSCIQSPTRVNRHSWCLIGGRSWQLARLAEIDVLDDLQRLIFPWVREAALAEFEERFEADELCQDKALVGHLKLIQRFKLVILQNAAFLIQTYPDAPIYQTSLFQSDRFRTWAPHLVASVEGNGREEAAPKVVYGGLLDSIVDSLGAQQSSERRSATAHLRSDNR</sequence>
<organism evidence="2 3">
    <name type="scientific">Microbotryum silenes-dioicae</name>
    <dbReference type="NCBI Taxonomy" id="796604"/>
    <lineage>
        <taxon>Eukaryota</taxon>
        <taxon>Fungi</taxon>
        <taxon>Dikarya</taxon>
        <taxon>Basidiomycota</taxon>
        <taxon>Pucciniomycotina</taxon>
        <taxon>Microbotryomycetes</taxon>
        <taxon>Microbotryales</taxon>
        <taxon>Microbotryaceae</taxon>
        <taxon>Microbotryum</taxon>
    </lineage>
</organism>
<dbReference type="EMBL" id="FQNC01000083">
    <property type="protein sequence ID" value="SGZ20442.1"/>
    <property type="molecule type" value="Genomic_DNA"/>
</dbReference>
<dbReference type="Proteomes" id="UP000249464">
    <property type="component" value="Unassembled WGS sequence"/>
</dbReference>